<dbReference type="EMBL" id="KN833032">
    <property type="protein sequence ID" value="KIM76679.1"/>
    <property type="molecule type" value="Genomic_DNA"/>
</dbReference>
<reference evidence="1 2" key="1">
    <citation type="submission" date="2014-04" db="EMBL/GenBank/DDBJ databases">
        <authorList>
            <consortium name="DOE Joint Genome Institute"/>
            <person name="Kuo A."/>
            <person name="Tarkka M."/>
            <person name="Buscot F."/>
            <person name="Kohler A."/>
            <person name="Nagy L.G."/>
            <person name="Floudas D."/>
            <person name="Copeland A."/>
            <person name="Barry K.W."/>
            <person name="Cichocki N."/>
            <person name="Veneault-Fourrey C."/>
            <person name="LaButti K."/>
            <person name="Lindquist E.A."/>
            <person name="Lipzen A."/>
            <person name="Lundell T."/>
            <person name="Morin E."/>
            <person name="Murat C."/>
            <person name="Sun H."/>
            <person name="Tunlid A."/>
            <person name="Henrissat B."/>
            <person name="Grigoriev I.V."/>
            <person name="Hibbett D.S."/>
            <person name="Martin F."/>
            <person name="Nordberg H.P."/>
            <person name="Cantor M.N."/>
            <person name="Hua S.X."/>
        </authorList>
    </citation>
    <scope>NUCLEOTIDE SEQUENCE [LARGE SCALE GENOMIC DNA]</scope>
    <source>
        <strain evidence="1 2">F 1598</strain>
    </source>
</reference>
<sequence length="166" mass="18713">MPWVAIPKRRIQRAFVPMVFRTHFQPEQCLTPPPLPWNITYPPHGDGKPADDAPATAIEGANNAPPIKIKRPPGEPGRKGCRGFVTKDVLNLPEEMYEELLGEVHSLVAARLNLAHTISNQPPDKLTAICNELKQKFPILKERFEDNWPARALIQTFLKNTCAKHK</sequence>
<dbReference type="Proteomes" id="UP000054166">
    <property type="component" value="Unassembled WGS sequence"/>
</dbReference>
<protein>
    <submittedName>
        <fullName evidence="1">Uncharacterized protein</fullName>
    </submittedName>
</protein>
<dbReference type="OrthoDB" id="2686745at2759"/>
<reference evidence="2" key="2">
    <citation type="submission" date="2015-01" db="EMBL/GenBank/DDBJ databases">
        <title>Evolutionary Origins and Diversification of the Mycorrhizal Mutualists.</title>
        <authorList>
            <consortium name="DOE Joint Genome Institute"/>
            <consortium name="Mycorrhizal Genomics Consortium"/>
            <person name="Kohler A."/>
            <person name="Kuo A."/>
            <person name="Nagy L.G."/>
            <person name="Floudas D."/>
            <person name="Copeland A."/>
            <person name="Barry K.W."/>
            <person name="Cichocki N."/>
            <person name="Veneault-Fourrey C."/>
            <person name="LaButti K."/>
            <person name="Lindquist E.A."/>
            <person name="Lipzen A."/>
            <person name="Lundell T."/>
            <person name="Morin E."/>
            <person name="Murat C."/>
            <person name="Riley R."/>
            <person name="Ohm R."/>
            <person name="Sun H."/>
            <person name="Tunlid A."/>
            <person name="Henrissat B."/>
            <person name="Grigoriev I.V."/>
            <person name="Hibbett D.S."/>
            <person name="Martin F."/>
        </authorList>
    </citation>
    <scope>NUCLEOTIDE SEQUENCE [LARGE SCALE GENOMIC DNA]</scope>
    <source>
        <strain evidence="2">F 1598</strain>
    </source>
</reference>
<dbReference type="HOGENOM" id="CLU_1548196_0_0_1"/>
<proteinExistence type="predicted"/>
<evidence type="ECO:0000313" key="1">
    <source>
        <dbReference type="EMBL" id="KIM76679.1"/>
    </source>
</evidence>
<gene>
    <name evidence="1" type="ORF">PILCRDRAFT_12563</name>
</gene>
<name>A0A0C3F9X9_PILCF</name>
<dbReference type="InParanoid" id="A0A0C3F9X9"/>
<organism evidence="1 2">
    <name type="scientific">Piloderma croceum (strain F 1598)</name>
    <dbReference type="NCBI Taxonomy" id="765440"/>
    <lineage>
        <taxon>Eukaryota</taxon>
        <taxon>Fungi</taxon>
        <taxon>Dikarya</taxon>
        <taxon>Basidiomycota</taxon>
        <taxon>Agaricomycotina</taxon>
        <taxon>Agaricomycetes</taxon>
        <taxon>Agaricomycetidae</taxon>
        <taxon>Atheliales</taxon>
        <taxon>Atheliaceae</taxon>
        <taxon>Piloderma</taxon>
    </lineage>
</organism>
<keyword evidence="2" id="KW-1185">Reference proteome</keyword>
<accession>A0A0C3F9X9</accession>
<dbReference type="AlphaFoldDB" id="A0A0C3F9X9"/>
<evidence type="ECO:0000313" key="2">
    <source>
        <dbReference type="Proteomes" id="UP000054166"/>
    </source>
</evidence>